<keyword evidence="10" id="KW-1185">Reference proteome</keyword>
<evidence type="ECO:0000256" key="3">
    <source>
        <dbReference type="ARBA" id="ARBA00022692"/>
    </source>
</evidence>
<keyword evidence="4 7" id="KW-1133">Transmembrane helix</keyword>
<dbReference type="InterPro" id="IPR003838">
    <property type="entry name" value="ABC3_permease_C"/>
</dbReference>
<evidence type="ECO:0000256" key="4">
    <source>
        <dbReference type="ARBA" id="ARBA00022989"/>
    </source>
</evidence>
<dbReference type="Pfam" id="PF02687">
    <property type="entry name" value="FtsX"/>
    <property type="match status" value="2"/>
</dbReference>
<feature type="transmembrane region" description="Helical" evidence="7">
    <location>
        <begin position="363"/>
        <end position="388"/>
    </location>
</feature>
<accession>A0A2P4UCU4</accession>
<feature type="transmembrane region" description="Helical" evidence="7">
    <location>
        <begin position="230"/>
        <end position="252"/>
    </location>
</feature>
<dbReference type="RefSeq" id="WP_103565550.1">
    <property type="nucleotide sequence ID" value="NZ_MTBP01000004.1"/>
</dbReference>
<organism evidence="9 10">
    <name type="scientific">Actinomadura rubteroloni</name>
    <dbReference type="NCBI Taxonomy" id="1926885"/>
    <lineage>
        <taxon>Bacteria</taxon>
        <taxon>Bacillati</taxon>
        <taxon>Actinomycetota</taxon>
        <taxon>Actinomycetes</taxon>
        <taxon>Streptosporangiales</taxon>
        <taxon>Thermomonosporaceae</taxon>
        <taxon>Actinomadura</taxon>
    </lineage>
</organism>
<feature type="domain" description="ABC3 transporter permease C-terminal" evidence="8">
    <location>
        <begin position="61"/>
        <end position="175"/>
    </location>
</feature>
<dbReference type="EMBL" id="MTBP01000004">
    <property type="protein sequence ID" value="POM22875.1"/>
    <property type="molecule type" value="Genomic_DNA"/>
</dbReference>
<keyword evidence="3 7" id="KW-0812">Transmembrane</keyword>
<comment type="subcellular location">
    <subcellularLocation>
        <location evidence="1">Cell membrane</location>
        <topology evidence="1">Multi-pass membrane protein</topology>
    </subcellularLocation>
</comment>
<feature type="transmembrane region" description="Helical" evidence="7">
    <location>
        <begin position="145"/>
        <end position="170"/>
    </location>
</feature>
<dbReference type="GO" id="GO:0005886">
    <property type="term" value="C:plasma membrane"/>
    <property type="evidence" value="ECO:0007669"/>
    <property type="project" value="UniProtKB-SubCell"/>
</dbReference>
<name>A0A2P4UCU4_9ACTN</name>
<feature type="transmembrane region" description="Helical" evidence="7">
    <location>
        <begin position="276"/>
        <end position="298"/>
    </location>
</feature>
<evidence type="ECO:0000259" key="8">
    <source>
        <dbReference type="Pfam" id="PF02687"/>
    </source>
</evidence>
<dbReference type="PANTHER" id="PTHR30572:SF4">
    <property type="entry name" value="ABC TRANSPORTER PERMEASE YTRF"/>
    <property type="match status" value="1"/>
</dbReference>
<evidence type="ECO:0000256" key="1">
    <source>
        <dbReference type="ARBA" id="ARBA00004651"/>
    </source>
</evidence>
<feature type="transmembrane region" description="Helical" evidence="7">
    <location>
        <begin position="107"/>
        <end position="125"/>
    </location>
</feature>
<comment type="caution">
    <text evidence="9">The sequence shown here is derived from an EMBL/GenBank/DDBJ whole genome shotgun (WGS) entry which is preliminary data.</text>
</comment>
<dbReference type="GO" id="GO:0022857">
    <property type="term" value="F:transmembrane transporter activity"/>
    <property type="evidence" value="ECO:0007669"/>
    <property type="project" value="TreeGrafter"/>
</dbReference>
<evidence type="ECO:0000256" key="5">
    <source>
        <dbReference type="ARBA" id="ARBA00023136"/>
    </source>
</evidence>
<feature type="transmembrane region" description="Helical" evidence="7">
    <location>
        <begin position="408"/>
        <end position="429"/>
    </location>
</feature>
<proteinExistence type="inferred from homology"/>
<feature type="transmembrane region" description="Helical" evidence="7">
    <location>
        <begin position="318"/>
        <end position="343"/>
    </location>
</feature>
<dbReference type="AlphaFoldDB" id="A0A2P4UCU4"/>
<comment type="similarity">
    <text evidence="6">Belongs to the ABC-4 integral membrane protein family.</text>
</comment>
<evidence type="ECO:0000313" key="9">
    <source>
        <dbReference type="EMBL" id="POM22875.1"/>
    </source>
</evidence>
<evidence type="ECO:0000256" key="6">
    <source>
        <dbReference type="ARBA" id="ARBA00038076"/>
    </source>
</evidence>
<sequence length="442" mass="43647">MTGLALRSLRRRASAFTATFLAVFLGAALLMSFGAMLDVAGDATGTARSTLLTVGLVVGGWGLLLVAFAVTSTQSLAVRQRAEEIALLRSAGATPGQVARMIVAESLLVAVAGGVLAVLPGWALGHGVLALMHDGAMVPDAVGYAFGPCALGVGLGVTLVSALTGGAFAARRAVRGTAVTSGAEAGGLGRGRIIAAALLLAAASGEAITTVTVMRGKGLDAMATSGQADILAALALALLAPALVGGAARALAGPLRALGAVGDLVLAGLARRSRRLAAVVLPIILFTGIGIGTLHLQATETAASAGRAASVDDRSVEVLNLVVIGMIILFTAIMLVNTLVAAVADRRREFGQQRLAGATPRQVLAAVTVESAVLAALGIAAGTVASVFTSVPFAVARTGSVRPAGGPLILVGVAALAVVLTGGTAWLAARRALRAPAVAAVA</sequence>
<feature type="transmembrane region" description="Helical" evidence="7">
    <location>
        <begin position="50"/>
        <end position="71"/>
    </location>
</feature>
<evidence type="ECO:0000313" key="10">
    <source>
        <dbReference type="Proteomes" id="UP000242367"/>
    </source>
</evidence>
<dbReference type="InterPro" id="IPR050250">
    <property type="entry name" value="Macrolide_Exporter_MacB"/>
</dbReference>
<dbReference type="PANTHER" id="PTHR30572">
    <property type="entry name" value="MEMBRANE COMPONENT OF TRANSPORTER-RELATED"/>
    <property type="match status" value="1"/>
</dbReference>
<keyword evidence="5 7" id="KW-0472">Membrane</keyword>
<feature type="domain" description="ABC3 transporter permease C-terminal" evidence="8">
    <location>
        <begin position="322"/>
        <end position="436"/>
    </location>
</feature>
<evidence type="ECO:0000256" key="2">
    <source>
        <dbReference type="ARBA" id="ARBA00022475"/>
    </source>
</evidence>
<evidence type="ECO:0000256" key="7">
    <source>
        <dbReference type="SAM" id="Phobius"/>
    </source>
</evidence>
<feature type="transmembrane region" description="Helical" evidence="7">
    <location>
        <begin position="191"/>
        <end position="210"/>
    </location>
</feature>
<gene>
    <name evidence="9" type="ORF">BTM25_50810</name>
</gene>
<protein>
    <submittedName>
        <fullName evidence="9">FtsX-like permease family protein</fullName>
    </submittedName>
</protein>
<keyword evidence="2" id="KW-1003">Cell membrane</keyword>
<reference evidence="9 10" key="1">
    <citation type="journal article" date="2017" name="Chemistry">
        <title>Isolation, Biosynthesis and Chemical Modifications of Rubterolones A-F: Rare Tropolone Alkaloids from Actinomadura sp. 5-2.</title>
        <authorList>
            <person name="Guo H."/>
            <person name="Benndorf R."/>
            <person name="Leichnitz D."/>
            <person name="Klassen J.L."/>
            <person name="Vollmers J."/>
            <person name="Gorls H."/>
            <person name="Steinacker M."/>
            <person name="Weigel C."/>
            <person name="Dahse H.M."/>
            <person name="Kaster A.K."/>
            <person name="de Beer Z.W."/>
            <person name="Poulsen M."/>
            <person name="Beemelmanns C."/>
        </authorList>
    </citation>
    <scope>NUCLEOTIDE SEQUENCE [LARGE SCALE GENOMIC DNA]</scope>
    <source>
        <strain evidence="9 10">5-2</strain>
    </source>
</reference>
<dbReference type="Proteomes" id="UP000242367">
    <property type="component" value="Unassembled WGS sequence"/>
</dbReference>